<feature type="compositionally biased region" description="Polar residues" evidence="1">
    <location>
        <begin position="81"/>
        <end position="96"/>
    </location>
</feature>
<gene>
    <name evidence="2" type="ORF">BofuT4_P037970.1</name>
</gene>
<dbReference type="AlphaFoldDB" id="G2Y577"/>
<dbReference type="InParanoid" id="G2Y577"/>
<evidence type="ECO:0000256" key="1">
    <source>
        <dbReference type="SAM" id="MobiDB-lite"/>
    </source>
</evidence>
<organism evidence="2 3">
    <name type="scientific">Botryotinia fuckeliana (strain T4)</name>
    <name type="common">Noble rot fungus</name>
    <name type="synonym">Botrytis cinerea</name>
    <dbReference type="NCBI Taxonomy" id="999810"/>
    <lineage>
        <taxon>Eukaryota</taxon>
        <taxon>Fungi</taxon>
        <taxon>Dikarya</taxon>
        <taxon>Ascomycota</taxon>
        <taxon>Pezizomycotina</taxon>
        <taxon>Leotiomycetes</taxon>
        <taxon>Helotiales</taxon>
        <taxon>Sclerotiniaceae</taxon>
        <taxon>Botrytis</taxon>
    </lineage>
</organism>
<proteinExistence type="predicted"/>
<dbReference type="Proteomes" id="UP000008177">
    <property type="component" value="Unplaced contigs"/>
</dbReference>
<protein>
    <submittedName>
        <fullName evidence="2">Uncharacterized protein</fullName>
    </submittedName>
</protein>
<reference evidence="3" key="1">
    <citation type="journal article" date="2011" name="PLoS Genet.">
        <title>Genomic analysis of the necrotrophic fungal pathogens Sclerotinia sclerotiorum and Botrytis cinerea.</title>
        <authorList>
            <person name="Amselem J."/>
            <person name="Cuomo C.A."/>
            <person name="van Kan J.A."/>
            <person name="Viaud M."/>
            <person name="Benito E.P."/>
            <person name="Couloux A."/>
            <person name="Coutinho P.M."/>
            <person name="de Vries R.P."/>
            <person name="Dyer P.S."/>
            <person name="Fillinger S."/>
            <person name="Fournier E."/>
            <person name="Gout L."/>
            <person name="Hahn M."/>
            <person name="Kohn L."/>
            <person name="Lapalu N."/>
            <person name="Plummer K.M."/>
            <person name="Pradier J.M."/>
            <person name="Quevillon E."/>
            <person name="Sharon A."/>
            <person name="Simon A."/>
            <person name="ten Have A."/>
            <person name="Tudzynski B."/>
            <person name="Tudzynski P."/>
            <person name="Wincker P."/>
            <person name="Andrew M."/>
            <person name="Anthouard V."/>
            <person name="Beever R.E."/>
            <person name="Beffa R."/>
            <person name="Benoit I."/>
            <person name="Bouzid O."/>
            <person name="Brault B."/>
            <person name="Chen Z."/>
            <person name="Choquer M."/>
            <person name="Collemare J."/>
            <person name="Cotton P."/>
            <person name="Danchin E.G."/>
            <person name="Da Silva C."/>
            <person name="Gautier A."/>
            <person name="Giraud C."/>
            <person name="Giraud T."/>
            <person name="Gonzalez C."/>
            <person name="Grossetete S."/>
            <person name="Guldener U."/>
            <person name="Henrissat B."/>
            <person name="Howlett B.J."/>
            <person name="Kodira C."/>
            <person name="Kretschmer M."/>
            <person name="Lappartient A."/>
            <person name="Leroch M."/>
            <person name="Levis C."/>
            <person name="Mauceli E."/>
            <person name="Neuveglise C."/>
            <person name="Oeser B."/>
            <person name="Pearson M."/>
            <person name="Poulain J."/>
            <person name="Poussereau N."/>
            <person name="Quesneville H."/>
            <person name="Rascle C."/>
            <person name="Schumacher J."/>
            <person name="Segurens B."/>
            <person name="Sexton A."/>
            <person name="Silva E."/>
            <person name="Sirven C."/>
            <person name="Soanes D.M."/>
            <person name="Talbot N.J."/>
            <person name="Templeton M."/>
            <person name="Yandava C."/>
            <person name="Yarden O."/>
            <person name="Zeng Q."/>
            <person name="Rollins J.A."/>
            <person name="Lebrun M.H."/>
            <person name="Dickman M."/>
        </authorList>
    </citation>
    <scope>NUCLEOTIDE SEQUENCE [LARGE SCALE GENOMIC DNA]</scope>
    <source>
        <strain evidence="3">T4</strain>
    </source>
</reference>
<feature type="compositionally biased region" description="Basic and acidic residues" evidence="1">
    <location>
        <begin position="99"/>
        <end position="111"/>
    </location>
</feature>
<feature type="compositionally biased region" description="Low complexity" evidence="1">
    <location>
        <begin position="178"/>
        <end position="187"/>
    </location>
</feature>
<accession>G2Y577</accession>
<name>G2Y577_BOTF4</name>
<sequence length="251" mass="27913">MPPVFESKTTFPRSHSSSNIPDLVNVEYKRSSVHSDTELPRSASFSTLPTIEDASTDYNEGELHRLNSAASTPSFPFPQTEAPSPKSNSIQEGKSTNRLRKEDKSKNERVGRRQSLVARPKSWIQKVKGSPERNPAPEYPNSTPDEVPPVPQISKASRDKTKSVSESFATFARKSWISSSSRSPSPSNRKAGKQIEDDGRHEGPSKMATTILAPPAVVPAKFDHTVEDTDNQAKADEHTGYRELRFRQFIH</sequence>
<evidence type="ECO:0000313" key="2">
    <source>
        <dbReference type="EMBL" id="CCD47817.1"/>
    </source>
</evidence>
<dbReference type="STRING" id="999810.G2Y577"/>
<dbReference type="EMBL" id="FQ790287">
    <property type="protein sequence ID" value="CCD47817.1"/>
    <property type="molecule type" value="Genomic_DNA"/>
</dbReference>
<feature type="compositionally biased region" description="Polar residues" evidence="1">
    <location>
        <begin position="7"/>
        <end position="20"/>
    </location>
</feature>
<feature type="region of interest" description="Disordered" evidence="1">
    <location>
        <begin position="1"/>
        <end position="214"/>
    </location>
</feature>
<feature type="compositionally biased region" description="Basic and acidic residues" evidence="1">
    <location>
        <begin position="193"/>
        <end position="204"/>
    </location>
</feature>
<evidence type="ECO:0000313" key="3">
    <source>
        <dbReference type="Proteomes" id="UP000008177"/>
    </source>
</evidence>
<dbReference type="HOGENOM" id="CLU_1106968_0_0_1"/>
<feature type="compositionally biased region" description="Basic and acidic residues" evidence="1">
    <location>
        <begin position="27"/>
        <end position="39"/>
    </location>
</feature>